<dbReference type="EMBL" id="JAPZVP010000007">
    <property type="protein sequence ID" value="MDA1360064.1"/>
    <property type="molecule type" value="Genomic_DNA"/>
</dbReference>
<organism evidence="2 3">
    <name type="scientific">Glycomyces luteolus</name>
    <dbReference type="NCBI Taxonomy" id="2670330"/>
    <lineage>
        <taxon>Bacteria</taxon>
        <taxon>Bacillati</taxon>
        <taxon>Actinomycetota</taxon>
        <taxon>Actinomycetes</taxon>
        <taxon>Glycomycetales</taxon>
        <taxon>Glycomycetaceae</taxon>
        <taxon>Glycomyces</taxon>
    </lineage>
</organism>
<proteinExistence type="predicted"/>
<name>A0A9X3PCI6_9ACTN</name>
<dbReference type="AlphaFoldDB" id="A0A9X3PCI6"/>
<keyword evidence="3" id="KW-1185">Reference proteome</keyword>
<dbReference type="InterPro" id="IPR010916">
    <property type="entry name" value="TonB_box_CS"/>
</dbReference>
<dbReference type="RefSeq" id="WP_270109975.1">
    <property type="nucleotide sequence ID" value="NZ_JAPZVP010000007.1"/>
</dbReference>
<keyword evidence="1" id="KW-0732">Signal</keyword>
<accession>A0A9X3PCI6</accession>
<evidence type="ECO:0000313" key="3">
    <source>
        <dbReference type="Proteomes" id="UP001146067"/>
    </source>
</evidence>
<comment type="caution">
    <text evidence="2">The sequence shown here is derived from an EMBL/GenBank/DDBJ whole genome shotgun (WGS) entry which is preliminary data.</text>
</comment>
<dbReference type="Proteomes" id="UP001146067">
    <property type="component" value="Unassembled WGS sequence"/>
</dbReference>
<evidence type="ECO:0000313" key="2">
    <source>
        <dbReference type="EMBL" id="MDA1360064.1"/>
    </source>
</evidence>
<dbReference type="PROSITE" id="PS00430">
    <property type="entry name" value="TONB_DEPENDENT_REC_1"/>
    <property type="match status" value="1"/>
</dbReference>
<sequence length="133" mass="14083">MRKLIFVAFAALALLFAGSSTAWAGSPHFINVSYTVSGDTLTVEGKEAGLGNETQVHIEVTATAECINPGGHHPKAENKADVAGGGDFPVQNGKAVFSITVTADFQPDCSPPMEVRFTNIVVEDTEHNVVKRL</sequence>
<feature type="signal peptide" evidence="1">
    <location>
        <begin position="1"/>
        <end position="24"/>
    </location>
</feature>
<gene>
    <name evidence="2" type="ORF">O1R50_10535</name>
</gene>
<evidence type="ECO:0000256" key="1">
    <source>
        <dbReference type="SAM" id="SignalP"/>
    </source>
</evidence>
<protein>
    <submittedName>
        <fullName evidence="2">Uncharacterized protein</fullName>
    </submittedName>
</protein>
<reference evidence="2" key="1">
    <citation type="submission" date="2022-12" db="EMBL/GenBank/DDBJ databases">
        <title>Gycomyces niveus sp.nov.,a novel actinomycete isolated from soil in Shouguan.</title>
        <authorList>
            <person name="Yang X."/>
        </authorList>
    </citation>
    <scope>NUCLEOTIDE SEQUENCE</scope>
    <source>
        <strain evidence="2">NEAU-A15</strain>
    </source>
</reference>
<feature type="chain" id="PRO_5040965328" evidence="1">
    <location>
        <begin position="25"/>
        <end position="133"/>
    </location>
</feature>